<feature type="domain" description="HD-GYP" evidence="1">
    <location>
        <begin position="65"/>
        <end position="263"/>
    </location>
</feature>
<dbReference type="InterPro" id="IPR037522">
    <property type="entry name" value="HD_GYP_dom"/>
</dbReference>
<dbReference type="Pfam" id="PF13487">
    <property type="entry name" value="HD_5"/>
    <property type="match status" value="1"/>
</dbReference>
<dbReference type="PANTHER" id="PTHR43155:SF2">
    <property type="entry name" value="CYCLIC DI-GMP PHOSPHODIESTERASE PA4108"/>
    <property type="match status" value="1"/>
</dbReference>
<dbReference type="GO" id="GO:0008081">
    <property type="term" value="F:phosphoric diester hydrolase activity"/>
    <property type="evidence" value="ECO:0007669"/>
    <property type="project" value="UniProtKB-ARBA"/>
</dbReference>
<dbReference type="CDD" id="cd00077">
    <property type="entry name" value="HDc"/>
    <property type="match status" value="1"/>
</dbReference>
<dbReference type="InterPro" id="IPR003607">
    <property type="entry name" value="HD/PDEase_dom"/>
</dbReference>
<name>A0A2S5KR11_9PROT</name>
<dbReference type="PANTHER" id="PTHR43155">
    <property type="entry name" value="CYCLIC DI-GMP PHOSPHODIESTERASE PA4108-RELATED"/>
    <property type="match status" value="1"/>
</dbReference>
<proteinExistence type="predicted"/>
<dbReference type="SMART" id="SM00471">
    <property type="entry name" value="HDc"/>
    <property type="match status" value="1"/>
</dbReference>
<gene>
    <name evidence="2" type="ORF">C4K68_10490</name>
</gene>
<dbReference type="AlphaFoldDB" id="A0A2S5KR11"/>
<organism evidence="2 3">
    <name type="scientific">Proteobacteria bacterium 228</name>
    <dbReference type="NCBI Taxonomy" id="2083153"/>
    <lineage>
        <taxon>Bacteria</taxon>
        <taxon>Pseudomonadati</taxon>
        <taxon>Pseudomonadota</taxon>
    </lineage>
</organism>
<dbReference type="EMBL" id="PRLP01000034">
    <property type="protein sequence ID" value="PPC77294.1"/>
    <property type="molecule type" value="Genomic_DNA"/>
</dbReference>
<evidence type="ECO:0000313" key="3">
    <source>
        <dbReference type="Proteomes" id="UP000238196"/>
    </source>
</evidence>
<evidence type="ECO:0000259" key="1">
    <source>
        <dbReference type="PROSITE" id="PS51832"/>
    </source>
</evidence>
<protein>
    <recommendedName>
        <fullName evidence="1">HD-GYP domain-containing protein</fullName>
    </recommendedName>
</protein>
<reference evidence="2 3" key="1">
    <citation type="submission" date="2018-02" db="EMBL/GenBank/DDBJ databases">
        <title>novel marine gammaproteobacteria from coastal saline agro ecosystem.</title>
        <authorList>
            <person name="Krishnan R."/>
            <person name="Ramesh Kumar N."/>
        </authorList>
    </citation>
    <scope>NUCLEOTIDE SEQUENCE [LARGE SCALE GENOMIC DNA]</scope>
    <source>
        <strain evidence="2 3">228</strain>
    </source>
</reference>
<dbReference type="Gene3D" id="1.10.3210.10">
    <property type="entry name" value="Hypothetical protein af1432"/>
    <property type="match status" value="1"/>
</dbReference>
<accession>A0A2S5KR11</accession>
<dbReference type="PROSITE" id="PS51832">
    <property type="entry name" value="HD_GYP"/>
    <property type="match status" value="1"/>
</dbReference>
<dbReference type="SUPFAM" id="SSF109604">
    <property type="entry name" value="HD-domain/PDEase-like"/>
    <property type="match status" value="1"/>
</dbReference>
<dbReference type="OrthoDB" id="5289593at2"/>
<evidence type="ECO:0000313" key="2">
    <source>
        <dbReference type="EMBL" id="PPC77294.1"/>
    </source>
</evidence>
<comment type="caution">
    <text evidence="2">The sequence shown here is derived from an EMBL/GenBank/DDBJ whole genome shotgun (WGS) entry which is preliminary data.</text>
</comment>
<dbReference type="Proteomes" id="UP000238196">
    <property type="component" value="Unassembled WGS sequence"/>
</dbReference>
<sequence length="333" mass="36955">MSNVAEPTTDGIPPGKGKPRDFEVELISARAIHQKAVNLLRGVSLNVQNQAPVDYSAVANCSQLIQRSLDRNADALICVGRLRSPENYIYEHSVNVAILLGNFGLFLGMKSSMISELITGGLLHDIGMMLIPQRIRDKTDKLTPDEFKVIRQSPLYCESLLRDLPDVSPLTMTVATQNYENFDGSGYPYGLKGKKISLYGRMAAVVNTYDAMTVDRFHKGARPPAAVLKTILQLKNTRFDPEVVTRFITCMGVFPVGSLVELQSGKIGFVMKLATKTRQPAVVRTVFHIGRNEHLPPEDIWLESRLGAPPQDVLRGPFIPGEKFPTLDFEIYI</sequence>